<evidence type="ECO:0000313" key="2">
    <source>
        <dbReference type="EMBL" id="OVA02039.1"/>
    </source>
</evidence>
<name>A0A200PUZ6_MACCD</name>
<sequence length="117" mass="12447">MAMKTTTTMTQTPIMKCLWMVFMVMLLVAFTQPDLVHCRTLRSTGGPKDDEITTAPAGCEGGVLLLDGIHSTTTRLMAPLISVSTKNSCTGGRGSLHSVRNLAFKLASGPSRKGPGH</sequence>
<reference evidence="2 3" key="1">
    <citation type="journal article" date="2017" name="Mol. Plant">
        <title>The Genome of Medicinal Plant Macleaya cordata Provides New Insights into Benzylisoquinoline Alkaloids Metabolism.</title>
        <authorList>
            <person name="Liu X."/>
            <person name="Liu Y."/>
            <person name="Huang P."/>
            <person name="Ma Y."/>
            <person name="Qing Z."/>
            <person name="Tang Q."/>
            <person name="Cao H."/>
            <person name="Cheng P."/>
            <person name="Zheng Y."/>
            <person name="Yuan Z."/>
            <person name="Zhou Y."/>
            <person name="Liu J."/>
            <person name="Tang Z."/>
            <person name="Zhuo Y."/>
            <person name="Zhang Y."/>
            <person name="Yu L."/>
            <person name="Huang J."/>
            <person name="Yang P."/>
            <person name="Peng Q."/>
            <person name="Zhang J."/>
            <person name="Jiang W."/>
            <person name="Zhang Z."/>
            <person name="Lin K."/>
            <person name="Ro D.K."/>
            <person name="Chen X."/>
            <person name="Xiong X."/>
            <person name="Shang Y."/>
            <person name="Huang S."/>
            <person name="Zeng J."/>
        </authorList>
    </citation>
    <scope>NUCLEOTIDE SEQUENCE [LARGE SCALE GENOMIC DNA]</scope>
    <source>
        <strain evidence="3">cv. BLH2017</strain>
        <tissue evidence="2">Root</tissue>
    </source>
</reference>
<proteinExistence type="predicted"/>
<keyword evidence="3" id="KW-1185">Reference proteome</keyword>
<evidence type="ECO:0000313" key="3">
    <source>
        <dbReference type="Proteomes" id="UP000195402"/>
    </source>
</evidence>
<dbReference type="EMBL" id="MVGT01003998">
    <property type="protein sequence ID" value="OVA02039.1"/>
    <property type="molecule type" value="Genomic_DNA"/>
</dbReference>
<feature type="chain" id="PRO_5012487697" evidence="1">
    <location>
        <begin position="39"/>
        <end position="117"/>
    </location>
</feature>
<accession>A0A200PUZ6</accession>
<dbReference type="InParanoid" id="A0A200PUZ6"/>
<feature type="signal peptide" evidence="1">
    <location>
        <begin position="1"/>
        <end position="38"/>
    </location>
</feature>
<gene>
    <name evidence="2" type="ORF">BVC80_8963g8</name>
</gene>
<dbReference type="OrthoDB" id="998583at2759"/>
<organism evidence="2 3">
    <name type="scientific">Macleaya cordata</name>
    <name type="common">Five-seeded plume-poppy</name>
    <name type="synonym">Bocconia cordata</name>
    <dbReference type="NCBI Taxonomy" id="56857"/>
    <lineage>
        <taxon>Eukaryota</taxon>
        <taxon>Viridiplantae</taxon>
        <taxon>Streptophyta</taxon>
        <taxon>Embryophyta</taxon>
        <taxon>Tracheophyta</taxon>
        <taxon>Spermatophyta</taxon>
        <taxon>Magnoliopsida</taxon>
        <taxon>Ranunculales</taxon>
        <taxon>Papaveraceae</taxon>
        <taxon>Papaveroideae</taxon>
        <taxon>Macleaya</taxon>
    </lineage>
</organism>
<dbReference type="OMA" id="NEGGEMM"/>
<comment type="caution">
    <text evidence="2">The sequence shown here is derived from an EMBL/GenBank/DDBJ whole genome shotgun (WGS) entry which is preliminary data.</text>
</comment>
<evidence type="ECO:0000256" key="1">
    <source>
        <dbReference type="SAM" id="SignalP"/>
    </source>
</evidence>
<dbReference type="AlphaFoldDB" id="A0A200PUZ6"/>
<keyword evidence="1" id="KW-0732">Signal</keyword>
<protein>
    <submittedName>
        <fullName evidence="2">Uncharacterized protein</fullName>
    </submittedName>
</protein>
<dbReference type="Proteomes" id="UP000195402">
    <property type="component" value="Unassembled WGS sequence"/>
</dbReference>